<dbReference type="Gene3D" id="2.60.120.620">
    <property type="entry name" value="q2cbj1_9rhob like domain"/>
    <property type="match status" value="1"/>
</dbReference>
<dbReference type="InterPro" id="IPR051842">
    <property type="entry name" value="uS12_prolyl_hydroxylase"/>
</dbReference>
<dbReference type="Proteomes" id="UP001328733">
    <property type="component" value="Unassembled WGS sequence"/>
</dbReference>
<reference evidence="2 3" key="1">
    <citation type="submission" date="2024-01" db="EMBL/GenBank/DDBJ databases">
        <title>Genomic insights into the taxonomy and metabolism of the cyanobacterium Pannus brasiliensis CCIBt3594.</title>
        <authorList>
            <person name="Machado M."/>
            <person name="Botero N.B."/>
            <person name="Andreote A.P.D."/>
            <person name="Feitosa A.M.T."/>
            <person name="Popin R."/>
            <person name="Sivonen K."/>
            <person name="Fiore M.F."/>
        </authorList>
    </citation>
    <scope>NUCLEOTIDE SEQUENCE [LARGE SCALE GENOMIC DNA]</scope>
    <source>
        <strain evidence="2 3">CCIBt3594</strain>
    </source>
</reference>
<dbReference type="InterPro" id="IPR044862">
    <property type="entry name" value="Pro_4_hyd_alph_FE2OG_OXY"/>
</dbReference>
<keyword evidence="2" id="KW-0560">Oxidoreductase</keyword>
<evidence type="ECO:0000313" key="2">
    <source>
        <dbReference type="EMBL" id="MEG3435591.1"/>
    </source>
</evidence>
<name>A0AAW9QQN5_9CHRO</name>
<gene>
    <name evidence="2" type="ORF">V0288_00530</name>
</gene>
<keyword evidence="3" id="KW-1185">Reference proteome</keyword>
<dbReference type="EC" id="1.14.11.-" evidence="2"/>
<proteinExistence type="predicted"/>
<accession>A0AAW9QQN5</accession>
<organism evidence="2 3">
    <name type="scientific">Pannus brasiliensis CCIBt3594</name>
    <dbReference type="NCBI Taxonomy" id="1427578"/>
    <lineage>
        <taxon>Bacteria</taxon>
        <taxon>Bacillati</taxon>
        <taxon>Cyanobacteriota</taxon>
        <taxon>Cyanophyceae</taxon>
        <taxon>Oscillatoriophycideae</taxon>
        <taxon>Chroococcales</taxon>
        <taxon>Microcystaceae</taxon>
        <taxon>Pannus</taxon>
    </lineage>
</organism>
<dbReference type="EMBL" id="JBAFSM010000001">
    <property type="protein sequence ID" value="MEG3435591.1"/>
    <property type="molecule type" value="Genomic_DNA"/>
</dbReference>
<dbReference type="GO" id="GO:0016491">
    <property type="term" value="F:oxidoreductase activity"/>
    <property type="evidence" value="ECO:0007669"/>
    <property type="project" value="UniProtKB-KW"/>
</dbReference>
<evidence type="ECO:0000313" key="3">
    <source>
        <dbReference type="Proteomes" id="UP001328733"/>
    </source>
</evidence>
<dbReference type="AlphaFoldDB" id="A0AAW9QQN5"/>
<evidence type="ECO:0000259" key="1">
    <source>
        <dbReference type="Pfam" id="PF13640"/>
    </source>
</evidence>
<dbReference type="PANTHER" id="PTHR12117">
    <property type="entry name" value="HISTONE ACETYLTRANSFERASE COMPLEX"/>
    <property type="match status" value="1"/>
</dbReference>
<feature type="domain" description="Prolyl 4-hydroxylase alpha subunit Fe(2+) 2OG dioxygenase" evidence="1">
    <location>
        <begin position="117"/>
        <end position="215"/>
    </location>
</feature>
<sequence>MFIDPSVRENLSAYRQAFESARPFKHVVIDNFLVPDLARSLLDRFPVFDPSKAIAETGTVGGKAVNENLKAMGDIYRDLAEYLDTPEFLAQISAITGIDRLMNDPSFFGGGTHENLHGQELDPHLDFTIDETGWYYRRLNILIYLNPEWDESWGGSIELHSNPRQPDENKIISFLPIFNRCVIFETHDYSWHGFSKIQLPEDKRHLSRKSVSIYLYTKEPPEGKTVPSHTTFYVHRPLPESIQPDRVLTREDYNHIRILLQRRDDLIRFYQEREIDESYSLPVLKSRIKRYFSLRHPKLWTGFLRVSRWKQGKP</sequence>
<protein>
    <submittedName>
        <fullName evidence="2">2OG-Fe(II) oxygenase</fullName>
        <ecNumber evidence="2">1.14.11.-</ecNumber>
    </submittedName>
</protein>
<comment type="caution">
    <text evidence="2">The sequence shown here is derived from an EMBL/GenBank/DDBJ whole genome shotgun (WGS) entry which is preliminary data.</text>
</comment>
<dbReference type="RefSeq" id="WP_332863040.1">
    <property type="nucleotide sequence ID" value="NZ_JBAFSM010000001.1"/>
</dbReference>
<dbReference type="Pfam" id="PF13640">
    <property type="entry name" value="2OG-FeII_Oxy_3"/>
    <property type="match status" value="1"/>
</dbReference>
<dbReference type="PANTHER" id="PTHR12117:SF0">
    <property type="entry name" value="PROLYL 3-HYDROXYLASE OGFOD1"/>
    <property type="match status" value="1"/>
</dbReference>